<dbReference type="STRING" id="555874.SAMN04488065_1205"/>
<evidence type="ECO:0000256" key="2">
    <source>
        <dbReference type="ARBA" id="ARBA00001946"/>
    </source>
</evidence>
<dbReference type="InterPro" id="IPR005135">
    <property type="entry name" value="Endo/exonuclease/phosphatase"/>
</dbReference>
<name>A0A1H3WX05_9EURY</name>
<keyword evidence="6" id="KW-0378">Hydrolase</keyword>
<dbReference type="PROSITE" id="PS51318">
    <property type="entry name" value="TAT"/>
    <property type="match status" value="1"/>
</dbReference>
<dbReference type="InterPro" id="IPR036691">
    <property type="entry name" value="Endo/exonu/phosph_ase_sf"/>
</dbReference>
<dbReference type="GO" id="GO:0070260">
    <property type="term" value="F:5'-tyrosyl-DNA phosphodiesterase activity"/>
    <property type="evidence" value="ECO:0007669"/>
    <property type="project" value="TreeGrafter"/>
</dbReference>
<gene>
    <name evidence="11" type="ORF">SAMN04488065_1205</name>
</gene>
<dbReference type="PANTHER" id="PTHR15822">
    <property type="entry name" value="TRAF AND TNF RECEPTOR-ASSOCIATED PROTEIN"/>
    <property type="match status" value="1"/>
</dbReference>
<feature type="compositionally biased region" description="Low complexity" evidence="9">
    <location>
        <begin position="360"/>
        <end position="381"/>
    </location>
</feature>
<sequence>MSDGVTRRGALAAGASVVGGLVASGRARAQSGAVTVATRNCYLGADLFRLLAATATDDQTVEAAVSDLLQSVDRSQVAARLDGVATELGRTEPALVGIQEAPLIRTGEPTADTTPTATDVRHDFRERLATALDDRGLPYRVVSAVETTDFQLPTTIDGERRAVRLTDRDLLLAHERASTAGVTTGTFDAAATLADDGRSISLERGYGVVDATVGDQRLTFCNTHLESVSAETRLQQAAELESLLAERRDPVVLVGDLNSSPGDSAYDRLTETFRDAASGVGNTCCHPADLRSDAASLTERVDHVLVRGALRAGSAERVGADPDSRIAVGGDRLWPSDHAGVVATLAEGTPTATAMDTATATDTATNSSTSTAASTEPPADSNTTAELAGFGGVTGLAAVVVAALAARRRGEDD</sequence>
<keyword evidence="3" id="KW-0540">Nuclease</keyword>
<evidence type="ECO:0000256" key="9">
    <source>
        <dbReference type="SAM" id="MobiDB-lite"/>
    </source>
</evidence>
<dbReference type="OrthoDB" id="292883at2157"/>
<evidence type="ECO:0000259" key="10">
    <source>
        <dbReference type="Pfam" id="PF03372"/>
    </source>
</evidence>
<evidence type="ECO:0000256" key="7">
    <source>
        <dbReference type="ARBA" id="ARBA00022842"/>
    </source>
</evidence>
<dbReference type="Proteomes" id="UP000236755">
    <property type="component" value="Unassembled WGS sequence"/>
</dbReference>
<evidence type="ECO:0000256" key="3">
    <source>
        <dbReference type="ARBA" id="ARBA00022722"/>
    </source>
</evidence>
<dbReference type="Pfam" id="PF03372">
    <property type="entry name" value="Exo_endo_phos"/>
    <property type="match status" value="1"/>
</dbReference>
<keyword evidence="5" id="KW-0227">DNA damage</keyword>
<keyword evidence="7" id="KW-0460">Magnesium</keyword>
<feature type="region of interest" description="Disordered" evidence="9">
    <location>
        <begin position="360"/>
        <end position="382"/>
    </location>
</feature>
<keyword evidence="11" id="KW-0255">Endonuclease</keyword>
<organism evidence="11 12">
    <name type="scientific">Haloplanus vescus</name>
    <dbReference type="NCBI Taxonomy" id="555874"/>
    <lineage>
        <taxon>Archaea</taxon>
        <taxon>Methanobacteriati</taxon>
        <taxon>Methanobacteriota</taxon>
        <taxon>Stenosarchaea group</taxon>
        <taxon>Halobacteria</taxon>
        <taxon>Halobacteriales</taxon>
        <taxon>Haloferacaceae</taxon>
        <taxon>Haloplanus</taxon>
    </lineage>
</organism>
<evidence type="ECO:0000256" key="4">
    <source>
        <dbReference type="ARBA" id="ARBA00022723"/>
    </source>
</evidence>
<evidence type="ECO:0000256" key="6">
    <source>
        <dbReference type="ARBA" id="ARBA00022801"/>
    </source>
</evidence>
<reference evidence="11 12" key="1">
    <citation type="submission" date="2016-10" db="EMBL/GenBank/DDBJ databases">
        <authorList>
            <person name="de Groot N.N."/>
        </authorList>
    </citation>
    <scope>NUCLEOTIDE SEQUENCE [LARGE SCALE GENOMIC DNA]</scope>
    <source>
        <strain evidence="11 12">CGMCC 1.8712</strain>
    </source>
</reference>
<dbReference type="InterPro" id="IPR051547">
    <property type="entry name" value="TDP2-like"/>
</dbReference>
<dbReference type="RefSeq" id="WP_092632883.1">
    <property type="nucleotide sequence ID" value="NZ_FNQT01000001.1"/>
</dbReference>
<dbReference type="AlphaFoldDB" id="A0A1H3WX05"/>
<keyword evidence="8" id="KW-0234">DNA repair</keyword>
<dbReference type="EMBL" id="FNQT01000001">
    <property type="protein sequence ID" value="SDZ91673.1"/>
    <property type="molecule type" value="Genomic_DNA"/>
</dbReference>
<evidence type="ECO:0000256" key="5">
    <source>
        <dbReference type="ARBA" id="ARBA00022763"/>
    </source>
</evidence>
<dbReference type="SUPFAM" id="SSF56219">
    <property type="entry name" value="DNase I-like"/>
    <property type="match status" value="1"/>
</dbReference>
<keyword evidence="4" id="KW-0479">Metal-binding</keyword>
<evidence type="ECO:0000256" key="1">
    <source>
        <dbReference type="ARBA" id="ARBA00001936"/>
    </source>
</evidence>
<comment type="cofactor">
    <cofactor evidence="2">
        <name>Mg(2+)</name>
        <dbReference type="ChEBI" id="CHEBI:18420"/>
    </cofactor>
</comment>
<evidence type="ECO:0000313" key="11">
    <source>
        <dbReference type="EMBL" id="SDZ91673.1"/>
    </source>
</evidence>
<dbReference type="Gene3D" id="3.60.10.10">
    <property type="entry name" value="Endonuclease/exonuclease/phosphatase"/>
    <property type="match status" value="1"/>
</dbReference>
<keyword evidence="12" id="KW-1185">Reference proteome</keyword>
<evidence type="ECO:0000256" key="8">
    <source>
        <dbReference type="ARBA" id="ARBA00023204"/>
    </source>
</evidence>
<dbReference type="GO" id="GO:0004519">
    <property type="term" value="F:endonuclease activity"/>
    <property type="evidence" value="ECO:0007669"/>
    <property type="project" value="UniProtKB-KW"/>
</dbReference>
<proteinExistence type="predicted"/>
<keyword evidence="11" id="KW-0269">Exonuclease</keyword>
<dbReference type="InterPro" id="IPR006311">
    <property type="entry name" value="TAT_signal"/>
</dbReference>
<dbReference type="PANTHER" id="PTHR15822:SF4">
    <property type="entry name" value="TYROSYL-DNA PHOSPHODIESTERASE 2"/>
    <property type="match status" value="1"/>
</dbReference>
<dbReference type="GO" id="GO:0004527">
    <property type="term" value="F:exonuclease activity"/>
    <property type="evidence" value="ECO:0007669"/>
    <property type="project" value="UniProtKB-KW"/>
</dbReference>
<dbReference type="GO" id="GO:0003697">
    <property type="term" value="F:single-stranded DNA binding"/>
    <property type="evidence" value="ECO:0007669"/>
    <property type="project" value="TreeGrafter"/>
</dbReference>
<dbReference type="GO" id="GO:0005737">
    <property type="term" value="C:cytoplasm"/>
    <property type="evidence" value="ECO:0007669"/>
    <property type="project" value="TreeGrafter"/>
</dbReference>
<accession>A0A1H3WX05</accession>
<dbReference type="GO" id="GO:0046872">
    <property type="term" value="F:metal ion binding"/>
    <property type="evidence" value="ECO:0007669"/>
    <property type="project" value="UniProtKB-KW"/>
</dbReference>
<comment type="cofactor">
    <cofactor evidence="1">
        <name>Mn(2+)</name>
        <dbReference type="ChEBI" id="CHEBI:29035"/>
    </cofactor>
</comment>
<dbReference type="GO" id="GO:0006302">
    <property type="term" value="P:double-strand break repair"/>
    <property type="evidence" value="ECO:0007669"/>
    <property type="project" value="TreeGrafter"/>
</dbReference>
<protein>
    <submittedName>
        <fullName evidence="11">Endonuclease/Exonuclease/phosphatase family protein</fullName>
    </submittedName>
</protein>
<evidence type="ECO:0000313" key="12">
    <source>
        <dbReference type="Proteomes" id="UP000236755"/>
    </source>
</evidence>
<feature type="domain" description="Endonuclease/exonuclease/phosphatase" evidence="10">
    <location>
        <begin position="76"/>
        <end position="338"/>
    </location>
</feature>